<dbReference type="InterPro" id="IPR043968">
    <property type="entry name" value="SGNH"/>
</dbReference>
<keyword evidence="1" id="KW-0472">Membrane</keyword>
<evidence type="ECO:0000259" key="3">
    <source>
        <dbReference type="Pfam" id="PF19040"/>
    </source>
</evidence>
<feature type="transmembrane region" description="Helical" evidence="1">
    <location>
        <begin position="221"/>
        <end position="239"/>
    </location>
</feature>
<protein>
    <submittedName>
        <fullName evidence="4">Peptidoglycan/LPS O-acetylase OafA/YrhL</fullName>
    </submittedName>
</protein>
<dbReference type="InterPro" id="IPR050879">
    <property type="entry name" value="Acyltransferase_3"/>
</dbReference>
<dbReference type="Proteomes" id="UP001184853">
    <property type="component" value="Unassembled WGS sequence"/>
</dbReference>
<evidence type="ECO:0000256" key="1">
    <source>
        <dbReference type="SAM" id="Phobius"/>
    </source>
</evidence>
<evidence type="ECO:0000259" key="2">
    <source>
        <dbReference type="Pfam" id="PF01757"/>
    </source>
</evidence>
<dbReference type="Pfam" id="PF19040">
    <property type="entry name" value="SGNH"/>
    <property type="match status" value="1"/>
</dbReference>
<feature type="transmembrane region" description="Helical" evidence="1">
    <location>
        <begin position="245"/>
        <end position="265"/>
    </location>
</feature>
<keyword evidence="1" id="KW-0812">Transmembrane</keyword>
<evidence type="ECO:0000313" key="4">
    <source>
        <dbReference type="EMBL" id="MDR6404580.1"/>
    </source>
</evidence>
<dbReference type="PANTHER" id="PTHR23028:SF53">
    <property type="entry name" value="ACYL_TRANSF_3 DOMAIN-CONTAINING PROTEIN"/>
    <property type="match status" value="1"/>
</dbReference>
<gene>
    <name evidence="4" type="ORF">J2781_001500</name>
</gene>
<feature type="transmembrane region" description="Helical" evidence="1">
    <location>
        <begin position="309"/>
        <end position="328"/>
    </location>
</feature>
<dbReference type="PANTHER" id="PTHR23028">
    <property type="entry name" value="ACETYLTRANSFERASE"/>
    <property type="match status" value="1"/>
</dbReference>
<dbReference type="SUPFAM" id="SSF52266">
    <property type="entry name" value="SGNH hydrolase"/>
    <property type="match status" value="1"/>
</dbReference>
<sequence>MKFRADISFLRAISVLAVLLYHYKISALKGGFIGVDIFFVISGYLMTKIILTGIKNDNFHILDFYKKRVIRIFPALLCTITFFAVVIYILIPTQFISYMKLFSSSSLFFSNIYYYLNSGYFDISSQYNFLLHTWSLSVEWQFYMIYPIILLVFKKMYKTNENKFKLYFFGLIIISFSSMLLHNTSNKPLSFYMFYPRAWEMMFGGLAFLFEKQMKSINKNIKVAVVIFSLVTIVFFLSFVNEKSIAWPSNVTIIPVVLTTLILLFNVDIKLFNNKIVKFIGDISYSLYLWHWPFYVLSLYFAVNGRLRYRLTFIFLSLIFSILTYYFIEKKNYYKQYKMVLGTALVLFIISFSLSQTNSEYILTTDNAKLADAATNYKYSDDAYAQYSLFNKHFSATYSLKDYNLANLKLSDQKNIILLGDSHAAMFSKTLKGLLKNSNYSLIQATADATYPMTNAQGFYKGPKDFFNYFYNIYYPKNYKKISLIVICSNYSGYDKEDLIKNINFTEGYFQKFQTPVIYLGQTDMYSMDYPTHYYLDTNYNIQNKEDNALKYKTHKTNKYLKERLGSKYIDLLGRKILKITQNGTPYMYDSNHLTYAGSEQYKSLIYNSLKCIK</sequence>
<keyword evidence="5" id="KW-1185">Reference proteome</keyword>
<name>A0ABU1LDF4_9FLAO</name>
<reference evidence="4 5" key="1">
    <citation type="submission" date="2023-07" db="EMBL/GenBank/DDBJ databases">
        <title>Sorghum-associated microbial communities from plants grown in Nebraska, USA.</title>
        <authorList>
            <person name="Schachtman D."/>
        </authorList>
    </citation>
    <scope>NUCLEOTIDE SEQUENCE [LARGE SCALE GENOMIC DNA]</scope>
    <source>
        <strain evidence="4 5">DS1709</strain>
    </source>
</reference>
<evidence type="ECO:0000313" key="5">
    <source>
        <dbReference type="Proteomes" id="UP001184853"/>
    </source>
</evidence>
<dbReference type="Pfam" id="PF01757">
    <property type="entry name" value="Acyl_transf_3"/>
    <property type="match status" value="1"/>
</dbReference>
<feature type="transmembrane region" description="Helical" evidence="1">
    <location>
        <begin position="31"/>
        <end position="51"/>
    </location>
</feature>
<comment type="caution">
    <text evidence="4">The sequence shown here is derived from an EMBL/GenBank/DDBJ whole genome shotgun (WGS) entry which is preliminary data.</text>
</comment>
<keyword evidence="1" id="KW-1133">Transmembrane helix</keyword>
<accession>A0ABU1LDF4</accession>
<feature type="transmembrane region" description="Helical" evidence="1">
    <location>
        <begin position="189"/>
        <end position="209"/>
    </location>
</feature>
<feature type="domain" description="Acyltransferase 3" evidence="2">
    <location>
        <begin position="6"/>
        <end position="325"/>
    </location>
</feature>
<feature type="transmembrane region" description="Helical" evidence="1">
    <location>
        <begin position="340"/>
        <end position="357"/>
    </location>
</feature>
<feature type="transmembrane region" description="Helical" evidence="1">
    <location>
        <begin position="72"/>
        <end position="91"/>
    </location>
</feature>
<organism evidence="4 5">
    <name type="scientific">Chryseobacterium geocarposphaerae</name>
    <dbReference type="NCBI Taxonomy" id="1416776"/>
    <lineage>
        <taxon>Bacteria</taxon>
        <taxon>Pseudomonadati</taxon>
        <taxon>Bacteroidota</taxon>
        <taxon>Flavobacteriia</taxon>
        <taxon>Flavobacteriales</taxon>
        <taxon>Weeksellaceae</taxon>
        <taxon>Chryseobacterium group</taxon>
        <taxon>Chryseobacterium</taxon>
    </lineage>
</organism>
<dbReference type="EMBL" id="JAVDQS010000003">
    <property type="protein sequence ID" value="MDR6404580.1"/>
    <property type="molecule type" value="Genomic_DNA"/>
</dbReference>
<feature type="transmembrane region" description="Helical" evidence="1">
    <location>
        <begin position="164"/>
        <end position="183"/>
    </location>
</feature>
<proteinExistence type="predicted"/>
<dbReference type="RefSeq" id="WP_115979962.1">
    <property type="nucleotide sequence ID" value="NZ_JAVDQS010000003.1"/>
</dbReference>
<feature type="transmembrane region" description="Helical" evidence="1">
    <location>
        <begin position="140"/>
        <end position="157"/>
    </location>
</feature>
<feature type="domain" description="SGNH" evidence="3">
    <location>
        <begin position="412"/>
        <end position="606"/>
    </location>
</feature>
<feature type="transmembrane region" description="Helical" evidence="1">
    <location>
        <begin position="285"/>
        <end position="303"/>
    </location>
</feature>
<dbReference type="InterPro" id="IPR002656">
    <property type="entry name" value="Acyl_transf_3_dom"/>
</dbReference>